<organism evidence="3 4">
    <name type="scientific">Streptomyces sviceus (strain ATCC 29083 / DSM 924 / JCM 4929 / NBRC 13980 / NCIMB 11184 / NRRL 5439 / UC 5370)</name>
    <dbReference type="NCBI Taxonomy" id="463191"/>
    <lineage>
        <taxon>Bacteria</taxon>
        <taxon>Bacillati</taxon>
        <taxon>Actinomycetota</taxon>
        <taxon>Actinomycetes</taxon>
        <taxon>Kitasatosporales</taxon>
        <taxon>Streptomycetaceae</taxon>
        <taxon>Streptomyces</taxon>
    </lineage>
</organism>
<sequence>MAAAAAAASVVGMSVAAAPTALAIGNDNGPTVANGNGATSSFGNSATKGDMSPQLSLVQGTLNKPCLGLSDTNVGVLQVVNVQDVPILSDQLTQQCSDNSTQSKRDGALSHVLEDLSVLSAATEATEAAHGEK</sequence>
<evidence type="ECO:0000313" key="3">
    <source>
        <dbReference type="EMBL" id="EDY54295.1"/>
    </source>
</evidence>
<dbReference type="EMBL" id="CM000951">
    <property type="protein sequence ID" value="EDY54295.1"/>
    <property type="molecule type" value="Genomic_DNA"/>
</dbReference>
<proteinExistence type="predicted"/>
<dbReference type="HOGENOM" id="CLU_1905512_0_0_11"/>
<dbReference type="InterPro" id="IPR047736">
    <property type="entry name" value="RdlA/B-like"/>
</dbReference>
<dbReference type="AlphaFoldDB" id="B5HN90"/>
<keyword evidence="4" id="KW-1185">Reference proteome</keyword>
<evidence type="ECO:0000256" key="2">
    <source>
        <dbReference type="SAM" id="SignalP"/>
    </source>
</evidence>
<gene>
    <name evidence="3" type="ORF">SSEG_00875</name>
</gene>
<evidence type="ECO:0000313" key="4">
    <source>
        <dbReference type="Proteomes" id="UP000002785"/>
    </source>
</evidence>
<dbReference type="Proteomes" id="UP000002785">
    <property type="component" value="Chromosome"/>
</dbReference>
<reference evidence="3" key="1">
    <citation type="submission" date="2009-10" db="EMBL/GenBank/DDBJ databases">
        <title>The genome sequence of Streptomyces sviceus strain ATCC 29083.</title>
        <authorList>
            <consortium name="The Broad Institute Genome Sequencing Platform"/>
            <consortium name="Broad Institute Microbial Sequencing Center"/>
            <person name="Fischbach M."/>
            <person name="Godfrey P."/>
            <person name="Ward D."/>
            <person name="Young S."/>
            <person name="Zeng Q."/>
            <person name="Koehrsen M."/>
            <person name="Alvarado L."/>
            <person name="Berlin A.M."/>
            <person name="Bochicchio J."/>
            <person name="Borenstein D."/>
            <person name="Chapman S.B."/>
            <person name="Chen Z."/>
            <person name="Engels R."/>
            <person name="Freedman E."/>
            <person name="Gellesch M."/>
            <person name="Goldberg J."/>
            <person name="Griggs A."/>
            <person name="Gujja S."/>
            <person name="Heilman E.R."/>
            <person name="Heiman D.I."/>
            <person name="Hepburn T.A."/>
            <person name="Howarth C."/>
            <person name="Jen D."/>
            <person name="Larson L."/>
            <person name="Lewis B."/>
            <person name="Mehta T."/>
            <person name="Park D."/>
            <person name="Pearson M."/>
            <person name="Richards J."/>
            <person name="Roberts A."/>
            <person name="Saif S."/>
            <person name="Shea T.D."/>
            <person name="Shenoy N."/>
            <person name="Sisk P."/>
            <person name="Stolte C."/>
            <person name="Sykes S.N."/>
            <person name="Thomson T."/>
            <person name="Walk T."/>
            <person name="White J."/>
            <person name="Yandava C."/>
            <person name="Straight P."/>
            <person name="Clardy J."/>
            <person name="Hung D."/>
            <person name="Kolter R."/>
            <person name="Mekalanos J."/>
            <person name="Walker S."/>
            <person name="Walsh C.T."/>
            <person name="Wieland-Brown L.C."/>
            <person name="Haas B."/>
            <person name="Nusbaum C."/>
            <person name="Birren B."/>
        </authorList>
    </citation>
    <scope>NUCLEOTIDE SEQUENCE [LARGE SCALE GENOMIC DNA]</scope>
    <source>
        <strain evidence="3">ATCC 29083</strain>
    </source>
</reference>
<dbReference type="eggNOG" id="ENOG5033VPI">
    <property type="taxonomic scope" value="Bacteria"/>
</dbReference>
<keyword evidence="2" id="KW-0732">Signal</keyword>
<evidence type="ECO:0000256" key="1">
    <source>
        <dbReference type="SAM" id="MobiDB-lite"/>
    </source>
</evidence>
<dbReference type="NCBIfam" id="NF041022">
    <property type="entry name" value="rodlin_AB"/>
    <property type="match status" value="1"/>
</dbReference>
<feature type="signal peptide" evidence="2">
    <location>
        <begin position="1"/>
        <end position="23"/>
    </location>
</feature>
<feature type="region of interest" description="Disordered" evidence="1">
    <location>
        <begin position="26"/>
        <end position="51"/>
    </location>
</feature>
<name>B5HN90_STRX2</name>
<accession>B5HN90</accession>
<protein>
    <submittedName>
        <fullName evidence="3">Secreted protein</fullName>
    </submittedName>
</protein>
<dbReference type="Pfam" id="PF25848">
    <property type="entry name" value="Rodlin"/>
    <property type="match status" value="1"/>
</dbReference>
<feature type="chain" id="PRO_5002834870" evidence="2">
    <location>
        <begin position="24"/>
        <end position="133"/>
    </location>
</feature>
<feature type="compositionally biased region" description="Polar residues" evidence="1">
    <location>
        <begin position="28"/>
        <end position="51"/>
    </location>
</feature>